<dbReference type="PANTHER" id="PTHR48094:SF12">
    <property type="entry name" value="PARKINSON DISEASE PROTEIN 7 HOMOLOG"/>
    <property type="match status" value="1"/>
</dbReference>
<keyword evidence="3" id="KW-1185">Reference proteome</keyword>
<dbReference type="RefSeq" id="WP_058117220.1">
    <property type="nucleotide sequence ID" value="NZ_CP011307.1"/>
</dbReference>
<dbReference type="EMBL" id="CP011307">
    <property type="protein sequence ID" value="ALP93253.1"/>
    <property type="molecule type" value="Genomic_DNA"/>
</dbReference>
<dbReference type="InterPro" id="IPR029062">
    <property type="entry name" value="Class_I_gatase-like"/>
</dbReference>
<sequence>MVYILLGEGFEEAEAILPADLLRRAGVEVSLVGLEGPVVTGSHGIAVTADVTLEQVDAEAMEMLVLPGGLGGVASIQMDLFATALIQKARDRGCWLGAICAAPSILAHMGILDRRKATCHPCVLDEMGSAAVRRDEQVVVDGRIVTAQAAGAAFPFGLKLVEVLRGREAAEQVRDAVLYRG</sequence>
<dbReference type="KEGG" id="ibu:IB211_00859"/>
<reference evidence="3" key="2">
    <citation type="submission" date="2015-04" db="EMBL/GenBank/DDBJ databases">
        <title>A butyrogenic pathway from the amino acid lysine in a human gut commensal.</title>
        <authorList>
            <person name="de Vos W.M."/>
            <person name="Bui N.T.P."/>
            <person name="Plugge C.M."/>
            <person name="Ritari J."/>
        </authorList>
    </citation>
    <scope>NUCLEOTIDE SEQUENCE [LARGE SCALE GENOMIC DNA]</scope>
    <source>
        <strain evidence="3">AF211</strain>
    </source>
</reference>
<dbReference type="InterPro" id="IPR050325">
    <property type="entry name" value="Prot/Nucl_acid_deglycase"/>
</dbReference>
<dbReference type="SUPFAM" id="SSF52317">
    <property type="entry name" value="Class I glutamine amidotransferase-like"/>
    <property type="match status" value="1"/>
</dbReference>
<feature type="domain" description="DJ-1/PfpI" evidence="1">
    <location>
        <begin position="2"/>
        <end position="162"/>
    </location>
</feature>
<dbReference type="GO" id="GO:0005737">
    <property type="term" value="C:cytoplasm"/>
    <property type="evidence" value="ECO:0007669"/>
    <property type="project" value="TreeGrafter"/>
</dbReference>
<name>A0A0S2W1P2_9FIRM</name>
<dbReference type="PANTHER" id="PTHR48094">
    <property type="entry name" value="PROTEIN/NUCLEIC ACID DEGLYCASE DJ-1-RELATED"/>
    <property type="match status" value="1"/>
</dbReference>
<dbReference type="Proteomes" id="UP000064844">
    <property type="component" value="Chromosome"/>
</dbReference>
<dbReference type="CDD" id="cd03135">
    <property type="entry name" value="GATase1_DJ-1"/>
    <property type="match status" value="1"/>
</dbReference>
<gene>
    <name evidence="2" type="ORF">IB211_00859</name>
</gene>
<evidence type="ECO:0000313" key="2">
    <source>
        <dbReference type="EMBL" id="ALP93253.1"/>
    </source>
</evidence>
<dbReference type="Gene3D" id="3.40.50.880">
    <property type="match status" value="1"/>
</dbReference>
<evidence type="ECO:0000259" key="1">
    <source>
        <dbReference type="Pfam" id="PF01965"/>
    </source>
</evidence>
<dbReference type="NCBIfam" id="TIGR01383">
    <property type="entry name" value="not_thiJ"/>
    <property type="match status" value="1"/>
</dbReference>
<organism evidence="2 3">
    <name type="scientific">Intestinimonas butyriciproducens</name>
    <dbReference type="NCBI Taxonomy" id="1297617"/>
    <lineage>
        <taxon>Bacteria</taxon>
        <taxon>Bacillati</taxon>
        <taxon>Bacillota</taxon>
        <taxon>Clostridia</taxon>
        <taxon>Eubacteriales</taxon>
        <taxon>Intestinimonas</taxon>
    </lineage>
</organism>
<dbReference type="PATRIC" id="fig|1297617.4.peg.873"/>
<dbReference type="InterPro" id="IPR002818">
    <property type="entry name" value="DJ-1/PfpI"/>
</dbReference>
<dbReference type="AlphaFoldDB" id="A0A0S2W1P2"/>
<accession>A0A0S2W1P2</accession>
<dbReference type="Pfam" id="PF01965">
    <property type="entry name" value="DJ-1_PfpI"/>
    <property type="match status" value="1"/>
</dbReference>
<protein>
    <submittedName>
        <fullName evidence="2">DJ-1/YajL/PfpI superfamily protein</fullName>
    </submittedName>
</protein>
<dbReference type="eggNOG" id="COG0693">
    <property type="taxonomic scope" value="Bacteria"/>
</dbReference>
<proteinExistence type="predicted"/>
<dbReference type="InterPro" id="IPR006287">
    <property type="entry name" value="DJ-1"/>
</dbReference>
<reference evidence="2 3" key="1">
    <citation type="journal article" date="2015" name="Nat. Commun.">
        <title>Production of butyrate from lysine and the Amadori product fructoselysine by a human gut commensal.</title>
        <authorList>
            <person name="Bui T.P."/>
            <person name="Ritari J."/>
            <person name="Boeren S."/>
            <person name="de Waard P."/>
            <person name="Plugge C.M."/>
            <person name="de Vos W.M."/>
        </authorList>
    </citation>
    <scope>NUCLEOTIDE SEQUENCE [LARGE SCALE GENOMIC DNA]</scope>
    <source>
        <strain evidence="2 3">AF211</strain>
    </source>
</reference>
<evidence type="ECO:0000313" key="3">
    <source>
        <dbReference type="Proteomes" id="UP000064844"/>
    </source>
</evidence>
<dbReference type="STRING" id="1297617.IB211_00859"/>